<dbReference type="Proteomes" id="UP000345637">
    <property type="component" value="Unassembled WGS sequence"/>
</dbReference>
<gene>
    <name evidence="1" type="ORF">NCTC12998_02654</name>
</gene>
<organism evidence="1 2">
    <name type="scientific">Raoultella planticola</name>
    <name type="common">Klebsiella planticola</name>
    <dbReference type="NCBI Taxonomy" id="575"/>
    <lineage>
        <taxon>Bacteria</taxon>
        <taxon>Pseudomonadati</taxon>
        <taxon>Pseudomonadota</taxon>
        <taxon>Gammaproteobacteria</taxon>
        <taxon>Enterobacterales</taxon>
        <taxon>Enterobacteriaceae</taxon>
        <taxon>Klebsiella/Raoultella group</taxon>
        <taxon>Raoultella</taxon>
    </lineage>
</organism>
<dbReference type="EMBL" id="CAADJE010000022">
    <property type="protein sequence ID" value="VFS64603.1"/>
    <property type="molecule type" value="Genomic_DNA"/>
</dbReference>
<dbReference type="AlphaFoldDB" id="A0A485AXC1"/>
<evidence type="ECO:0000313" key="1">
    <source>
        <dbReference type="EMBL" id="VFS64603.1"/>
    </source>
</evidence>
<reference evidence="1 2" key="1">
    <citation type="submission" date="2019-03" db="EMBL/GenBank/DDBJ databases">
        <authorList>
            <consortium name="Pathogen Informatics"/>
        </authorList>
    </citation>
    <scope>NUCLEOTIDE SEQUENCE [LARGE SCALE GENOMIC DNA]</scope>
    <source>
        <strain evidence="1 2">NCTC12998</strain>
    </source>
</reference>
<sequence length="59" mass="6196">MLPLAAAMMLTLLVLCWCCFSATRLHFQSADRAAIVAAEAGVGLSGVLSDLPDGFRNEA</sequence>
<proteinExistence type="predicted"/>
<evidence type="ECO:0000313" key="2">
    <source>
        <dbReference type="Proteomes" id="UP000345637"/>
    </source>
</evidence>
<name>A0A485AXC1_RAOPL</name>
<accession>A0A485AXC1</accession>
<protein>
    <submittedName>
        <fullName evidence="1">Uncharacterized protein</fullName>
    </submittedName>
</protein>